<name>A0A2A9MMW9_BESBE</name>
<dbReference type="InterPro" id="IPR036755">
    <property type="entry name" value="SRS_dom_sf"/>
</dbReference>
<evidence type="ECO:0000313" key="4">
    <source>
        <dbReference type="EMBL" id="PFH36922.1"/>
    </source>
</evidence>
<dbReference type="GeneID" id="40308361"/>
<evidence type="ECO:0000259" key="3">
    <source>
        <dbReference type="Pfam" id="PF04092"/>
    </source>
</evidence>
<keyword evidence="5" id="KW-1185">Reference proteome</keyword>
<dbReference type="RefSeq" id="XP_029220931.1">
    <property type="nucleotide sequence ID" value="XM_029361966.1"/>
</dbReference>
<dbReference type="VEuPathDB" id="ToxoDB:BESB_033800"/>
<feature type="chain" id="PRO_5012902543" description="SRS domain-containing protein" evidence="2">
    <location>
        <begin position="32"/>
        <end position="377"/>
    </location>
</feature>
<dbReference type="InterPro" id="IPR007226">
    <property type="entry name" value="SRS_dom"/>
</dbReference>
<protein>
    <recommendedName>
        <fullName evidence="3">SRS domain-containing protein</fullName>
    </recommendedName>
</protein>
<dbReference type="EMBL" id="NWUJ01000002">
    <property type="protein sequence ID" value="PFH36922.1"/>
    <property type="molecule type" value="Genomic_DNA"/>
</dbReference>
<dbReference type="SUPFAM" id="SSF74877">
    <property type="entry name" value="Major surface antigen p30, SAG1"/>
    <property type="match status" value="2"/>
</dbReference>
<sequence>MRRFRNLNEVTGLAAAVLVAVAILGCHSSFGQPASDGPKQDVADAQVCDDQPGPSNPGVTLTLHPNQKAVSFKCTETRIAKLYPTSSSQNVCVDPNCDTPQSLNQACPGARLTEVPADGDGNHTPKTFTLTVPEKSRPEKDLHYKCKLTDIPKHSEGRDRIAERVAGGGGGVGGVPQAQTEIDCVITIKVKSTQQEHVPESQDQSDSQGPPHTDQPNSHAVITECNKDTETANLSAEKPLQFRCQKGHVLRPSSITNVYDNNDGQCTKEVQLSSILKATLKPPKSQVEEGEATDYYELALETAPVHDAALCYRCVLPELGASSSSSSMRTAASEKKECLLKVSVNGTEGPASLADVLPARQLWLLGPVIFCLLSSSL</sequence>
<proteinExistence type="predicted"/>
<dbReference type="Proteomes" id="UP000224006">
    <property type="component" value="Chromosome II"/>
</dbReference>
<feature type="region of interest" description="Disordered" evidence="1">
    <location>
        <begin position="193"/>
        <end position="219"/>
    </location>
</feature>
<feature type="domain" description="SRS" evidence="3">
    <location>
        <begin position="228"/>
        <end position="344"/>
    </location>
</feature>
<dbReference type="PROSITE" id="PS51257">
    <property type="entry name" value="PROKAR_LIPOPROTEIN"/>
    <property type="match status" value="1"/>
</dbReference>
<feature type="region of interest" description="Disordered" evidence="1">
    <location>
        <begin position="33"/>
        <end position="62"/>
    </location>
</feature>
<evidence type="ECO:0000313" key="5">
    <source>
        <dbReference type="Proteomes" id="UP000224006"/>
    </source>
</evidence>
<dbReference type="Pfam" id="PF04092">
    <property type="entry name" value="SAG"/>
    <property type="match status" value="2"/>
</dbReference>
<dbReference type="KEGG" id="bbes:BESB_033800"/>
<dbReference type="Gene3D" id="2.60.40.1320">
    <property type="entry name" value="SRS domain"/>
    <property type="match status" value="2"/>
</dbReference>
<comment type="caution">
    <text evidence="4">The sequence shown here is derived from an EMBL/GenBank/DDBJ whole genome shotgun (WGS) entry which is preliminary data.</text>
</comment>
<organism evidence="4 5">
    <name type="scientific">Besnoitia besnoiti</name>
    <name type="common">Apicomplexan protozoan</name>
    <dbReference type="NCBI Taxonomy" id="94643"/>
    <lineage>
        <taxon>Eukaryota</taxon>
        <taxon>Sar</taxon>
        <taxon>Alveolata</taxon>
        <taxon>Apicomplexa</taxon>
        <taxon>Conoidasida</taxon>
        <taxon>Coccidia</taxon>
        <taxon>Eucoccidiorida</taxon>
        <taxon>Eimeriorina</taxon>
        <taxon>Sarcocystidae</taxon>
        <taxon>Besnoitia</taxon>
    </lineage>
</organism>
<evidence type="ECO:0000256" key="2">
    <source>
        <dbReference type="SAM" id="SignalP"/>
    </source>
</evidence>
<dbReference type="OrthoDB" id="10635079at2759"/>
<dbReference type="AlphaFoldDB" id="A0A2A9MMW9"/>
<accession>A0A2A9MMW9</accession>
<evidence type="ECO:0000256" key="1">
    <source>
        <dbReference type="SAM" id="MobiDB-lite"/>
    </source>
</evidence>
<dbReference type="GO" id="GO:0016020">
    <property type="term" value="C:membrane"/>
    <property type="evidence" value="ECO:0007669"/>
    <property type="project" value="InterPro"/>
</dbReference>
<gene>
    <name evidence="4" type="ORF">BESB_033800</name>
</gene>
<feature type="domain" description="SRS" evidence="3">
    <location>
        <begin position="57"/>
        <end position="190"/>
    </location>
</feature>
<keyword evidence="2" id="KW-0732">Signal</keyword>
<reference evidence="4 5" key="1">
    <citation type="submission" date="2017-09" db="EMBL/GenBank/DDBJ databases">
        <title>Genome sequencing of Besnoitia besnoiti strain Bb-Ger1.</title>
        <authorList>
            <person name="Schares G."/>
            <person name="Venepally P."/>
            <person name="Lorenzi H.A."/>
        </authorList>
    </citation>
    <scope>NUCLEOTIDE SEQUENCE [LARGE SCALE GENOMIC DNA]</scope>
    <source>
        <strain evidence="4 5">Bb-Ger1</strain>
    </source>
</reference>
<feature type="signal peptide" evidence="2">
    <location>
        <begin position="1"/>
        <end position="31"/>
    </location>
</feature>